<feature type="domain" description="VOC" evidence="1">
    <location>
        <begin position="100"/>
        <end position="226"/>
    </location>
</feature>
<dbReference type="Gene3D" id="3.10.180.10">
    <property type="entry name" value="2,3-Dihydroxybiphenyl 1,2-Dioxygenase, domain 1"/>
    <property type="match status" value="1"/>
</dbReference>
<evidence type="ECO:0000313" key="2">
    <source>
        <dbReference type="EMBL" id="MBD1322240.1"/>
    </source>
</evidence>
<dbReference type="InterPro" id="IPR037523">
    <property type="entry name" value="VOC_core"/>
</dbReference>
<name>A0ABR7WHJ8_9ACTN</name>
<accession>A0ABR7WHJ8</accession>
<dbReference type="Proteomes" id="UP000602395">
    <property type="component" value="Unassembled WGS sequence"/>
</dbReference>
<dbReference type="PROSITE" id="PS51819">
    <property type="entry name" value="VOC"/>
    <property type="match status" value="1"/>
</dbReference>
<evidence type="ECO:0000313" key="3">
    <source>
        <dbReference type="Proteomes" id="UP000602395"/>
    </source>
</evidence>
<reference evidence="2 3" key="1">
    <citation type="submission" date="2020-09" db="EMBL/GenBank/DDBJ databases">
        <title>Novel species in genus Gordonia.</title>
        <authorList>
            <person name="Zhang G."/>
        </authorList>
    </citation>
    <scope>NUCLEOTIDE SEQUENCE [LARGE SCALE GENOMIC DNA]</scope>
    <source>
        <strain evidence="2 3">ON-33</strain>
    </source>
</reference>
<keyword evidence="3" id="KW-1185">Reference proteome</keyword>
<evidence type="ECO:0000259" key="1">
    <source>
        <dbReference type="PROSITE" id="PS51819"/>
    </source>
</evidence>
<proteinExistence type="predicted"/>
<protein>
    <recommendedName>
        <fullName evidence="1">VOC domain-containing protein</fullName>
    </recommendedName>
</protein>
<organism evidence="2 3">
    <name type="scientific">Gordonia hankookensis</name>
    <dbReference type="NCBI Taxonomy" id="589403"/>
    <lineage>
        <taxon>Bacteria</taxon>
        <taxon>Bacillati</taxon>
        <taxon>Actinomycetota</taxon>
        <taxon>Actinomycetes</taxon>
        <taxon>Mycobacteriales</taxon>
        <taxon>Gordoniaceae</taxon>
        <taxon>Gordonia</taxon>
    </lineage>
</organism>
<dbReference type="EMBL" id="JACWMS010000005">
    <property type="protein sequence ID" value="MBD1322240.1"/>
    <property type="molecule type" value="Genomic_DNA"/>
</dbReference>
<sequence length="226" mass="24359">MTRLGPAGAVIDLATADTAATAEAYARLLGGSESTPSSVGNGSIRWHETNANDTHRVLFGVADRVVAERLLDRRGLPHDEPVAIIDDTGFVEAGDGDIEAIDHLVFTAQSRDHALAIFGACLDLDFRLDREIGDGARQLFFRAADLVVEVVTGSTQATGDPQPCALWGVAWRSRDAAVTHRRLADRGVPTSEVRTGRKPGTRLFTVRDRALATRTVVIETDPRHAE</sequence>
<comment type="caution">
    <text evidence="2">The sequence shown here is derived from an EMBL/GenBank/DDBJ whole genome shotgun (WGS) entry which is preliminary data.</text>
</comment>
<gene>
    <name evidence="2" type="ORF">IDF66_21890</name>
</gene>
<dbReference type="SUPFAM" id="SSF54593">
    <property type="entry name" value="Glyoxalase/Bleomycin resistance protein/Dihydroxybiphenyl dioxygenase"/>
    <property type="match status" value="1"/>
</dbReference>
<dbReference type="InterPro" id="IPR029068">
    <property type="entry name" value="Glyas_Bleomycin-R_OHBP_Dase"/>
</dbReference>